<keyword evidence="10" id="KW-1003">Cell membrane</keyword>
<evidence type="ECO:0000256" key="1">
    <source>
        <dbReference type="ARBA" id="ARBA00004370"/>
    </source>
</evidence>
<evidence type="ECO:0000256" key="5">
    <source>
        <dbReference type="ARBA" id="ARBA00022748"/>
    </source>
</evidence>
<feature type="topological domain" description="Extracellular" evidence="10">
    <location>
        <begin position="31"/>
        <end position="152"/>
    </location>
</feature>
<evidence type="ECO:0000256" key="8">
    <source>
        <dbReference type="ARBA" id="ARBA00023004"/>
    </source>
</evidence>
<dbReference type="AlphaFoldDB" id="A0A921NSG3"/>
<evidence type="ECO:0000256" key="6">
    <source>
        <dbReference type="ARBA" id="ARBA00022968"/>
    </source>
</evidence>
<dbReference type="NCBIfam" id="NF009731">
    <property type="entry name" value="PRK13254.1-5"/>
    <property type="match status" value="1"/>
</dbReference>
<feature type="binding site" description="axial binding residue" evidence="10 11">
    <location>
        <position position="127"/>
    </location>
    <ligand>
        <name>heme</name>
        <dbReference type="ChEBI" id="CHEBI:30413"/>
    </ligand>
    <ligandPart>
        <name>Fe</name>
        <dbReference type="ChEBI" id="CHEBI:18248"/>
    </ligandPart>
</feature>
<comment type="subcellular location">
    <subcellularLocation>
        <location evidence="10">Cell membrane</location>
        <topology evidence="10">Single-pass type II membrane protein</topology>
    </subcellularLocation>
    <subcellularLocation>
        <location evidence="1">Membrane</location>
    </subcellularLocation>
</comment>
<feature type="transmembrane region" description="Helical" evidence="12">
    <location>
        <begin position="12"/>
        <end position="31"/>
    </location>
</feature>
<sequence length="152" mass="16243">MKSLKKKRRIQIIAVAVVALTVSTGLIGYAMRDGINFFRAPAQVLAEPPSPNETFRIGGLVEEGSLQRGSGETVRFKVTDGAASIPVAFTGVLPDLFGEGEGMVGTGRYIDGTFVASDILAKHDETYMPKEVIEALKEQGVYQEADAAVPIN</sequence>
<evidence type="ECO:0000256" key="3">
    <source>
        <dbReference type="ARBA" id="ARBA00022692"/>
    </source>
</evidence>
<evidence type="ECO:0000256" key="10">
    <source>
        <dbReference type="HAMAP-Rule" id="MF_01959"/>
    </source>
</evidence>
<dbReference type="Pfam" id="PF03100">
    <property type="entry name" value="CcmE"/>
    <property type="match status" value="1"/>
</dbReference>
<dbReference type="NCBIfam" id="NF009727">
    <property type="entry name" value="PRK13254.1-1"/>
    <property type="match status" value="1"/>
</dbReference>
<keyword evidence="5 10" id="KW-0201">Cytochrome c-type biogenesis</keyword>
<dbReference type="Proteomes" id="UP000698242">
    <property type="component" value="Unassembled WGS sequence"/>
</dbReference>
<keyword evidence="4 10" id="KW-0479">Metal-binding</keyword>
<dbReference type="GO" id="GO:0046872">
    <property type="term" value="F:metal ion binding"/>
    <property type="evidence" value="ECO:0007669"/>
    <property type="project" value="UniProtKB-KW"/>
</dbReference>
<name>A0A921NSG3_9RHOB</name>
<comment type="caution">
    <text evidence="13">The sequence shown here is derived from an EMBL/GenBank/DDBJ whole genome shotgun (WGS) entry which is preliminary data.</text>
</comment>
<evidence type="ECO:0000313" key="13">
    <source>
        <dbReference type="EMBL" id="KAF0675679.1"/>
    </source>
</evidence>
<organism evidence="13 14">
    <name type="scientific">Profundibacterium mesophilum KAUST100406-0324</name>
    <dbReference type="NCBI Taxonomy" id="1037889"/>
    <lineage>
        <taxon>Bacteria</taxon>
        <taxon>Pseudomonadati</taxon>
        <taxon>Pseudomonadota</taxon>
        <taxon>Alphaproteobacteria</taxon>
        <taxon>Rhodobacterales</taxon>
        <taxon>Roseobacteraceae</taxon>
        <taxon>Profundibacterium</taxon>
    </lineage>
</organism>
<dbReference type="OrthoDB" id="9793584at2"/>
<dbReference type="InterPro" id="IPR004329">
    <property type="entry name" value="CcmE"/>
</dbReference>
<keyword evidence="7 10" id="KW-1133">Transmembrane helix</keyword>
<dbReference type="SUPFAM" id="SSF82093">
    <property type="entry name" value="Heme chaperone CcmE"/>
    <property type="match status" value="1"/>
</dbReference>
<dbReference type="GO" id="GO:0020037">
    <property type="term" value="F:heme binding"/>
    <property type="evidence" value="ECO:0007669"/>
    <property type="project" value="InterPro"/>
</dbReference>
<dbReference type="RefSeq" id="WP_159965570.1">
    <property type="nucleotide sequence ID" value="NZ_APKE01000023.1"/>
</dbReference>
<comment type="function">
    <text evidence="10">Heme chaperone required for the biogenesis of c-type cytochromes. Transiently binds heme delivered by CcmC and transfers the heme to apo-cytochromes in a process facilitated by CcmF and CcmH.</text>
</comment>
<dbReference type="InterPro" id="IPR012340">
    <property type="entry name" value="NA-bd_OB-fold"/>
</dbReference>
<keyword evidence="14" id="KW-1185">Reference proteome</keyword>
<keyword evidence="2 10" id="KW-0349">Heme</keyword>
<dbReference type="HAMAP" id="MF_01959">
    <property type="entry name" value="CcmE"/>
    <property type="match status" value="1"/>
</dbReference>
<evidence type="ECO:0000256" key="12">
    <source>
        <dbReference type="SAM" id="Phobius"/>
    </source>
</evidence>
<dbReference type="GO" id="GO:0005886">
    <property type="term" value="C:plasma membrane"/>
    <property type="evidence" value="ECO:0007669"/>
    <property type="project" value="UniProtKB-SubCell"/>
</dbReference>
<protein>
    <recommendedName>
        <fullName evidence="10">Cytochrome c-type biogenesis protein CcmE</fullName>
    </recommendedName>
    <alternativeName>
        <fullName evidence="10">Cytochrome c maturation protein E</fullName>
    </alternativeName>
    <alternativeName>
        <fullName evidence="10">Heme chaperone CcmE</fullName>
    </alternativeName>
</protein>
<keyword evidence="9 10" id="KW-0472">Membrane</keyword>
<dbReference type="EMBL" id="APKE01000023">
    <property type="protein sequence ID" value="KAF0675679.1"/>
    <property type="molecule type" value="Genomic_DNA"/>
</dbReference>
<keyword evidence="3 10" id="KW-0812">Transmembrane</keyword>
<gene>
    <name evidence="10 13" type="primary">ccmE</name>
    <name evidence="10" type="synonym">cycJ</name>
    <name evidence="13" type="ORF">PMES_02014</name>
</gene>
<evidence type="ECO:0000256" key="7">
    <source>
        <dbReference type="ARBA" id="ARBA00022989"/>
    </source>
</evidence>
<dbReference type="PANTHER" id="PTHR34128:SF2">
    <property type="entry name" value="CYTOCHROME C-TYPE BIOGENESIS PROTEIN CCME HOMOLOG, MITOCHONDRIAL"/>
    <property type="match status" value="1"/>
</dbReference>
<accession>A0A921NSG3</accession>
<evidence type="ECO:0000313" key="14">
    <source>
        <dbReference type="Proteomes" id="UP000698242"/>
    </source>
</evidence>
<evidence type="ECO:0000256" key="4">
    <source>
        <dbReference type="ARBA" id="ARBA00022723"/>
    </source>
</evidence>
<dbReference type="GO" id="GO:0017003">
    <property type="term" value="P:protein-heme linkage"/>
    <property type="evidence" value="ECO:0007669"/>
    <property type="project" value="UniProtKB-UniRule"/>
</dbReference>
<reference evidence="13" key="1">
    <citation type="submission" date="2013-03" db="EMBL/GenBank/DDBJ databases">
        <title>Genome Sequence of the Profundibacterium mesophilum strain KAUST100406-0324T from Red Sea, a novel genus in the family Rhodobacteraceae.</title>
        <authorList>
            <person name="Essack M."/>
            <person name="Alam I."/>
            <person name="Lafi F."/>
            <person name="Alawi W."/>
            <person name="Kamanu F."/>
            <person name="Al-Suwailem A."/>
            <person name="Lee O.O."/>
            <person name="Xu Y."/>
            <person name="Bajic V."/>
            <person name="Qian P.-Y."/>
            <person name="Archer J."/>
        </authorList>
    </citation>
    <scope>NUCLEOTIDE SEQUENCE</scope>
    <source>
        <strain evidence="13">KAUST100406-0324</strain>
    </source>
</reference>
<feature type="binding site" description="covalent" evidence="10 11">
    <location>
        <position position="123"/>
    </location>
    <ligand>
        <name>heme</name>
        <dbReference type="ChEBI" id="CHEBI:30413"/>
    </ligand>
</feature>
<proteinExistence type="inferred from homology"/>
<dbReference type="GO" id="GO:0017004">
    <property type="term" value="P:cytochrome complex assembly"/>
    <property type="evidence" value="ECO:0007669"/>
    <property type="project" value="UniProtKB-KW"/>
</dbReference>
<keyword evidence="6 10" id="KW-0735">Signal-anchor</keyword>
<feature type="topological domain" description="Cytoplasmic" evidence="10">
    <location>
        <begin position="1"/>
        <end position="9"/>
    </location>
</feature>
<keyword evidence="8 10" id="KW-0408">Iron</keyword>
<dbReference type="Gene3D" id="2.40.50.140">
    <property type="entry name" value="Nucleic acid-binding proteins"/>
    <property type="match status" value="1"/>
</dbReference>
<evidence type="ECO:0000256" key="2">
    <source>
        <dbReference type="ARBA" id="ARBA00022617"/>
    </source>
</evidence>
<dbReference type="InterPro" id="IPR036127">
    <property type="entry name" value="CcmE-like_sf"/>
</dbReference>
<evidence type="ECO:0000256" key="11">
    <source>
        <dbReference type="PIRSR" id="PIRSR604329-50"/>
    </source>
</evidence>
<evidence type="ECO:0000256" key="9">
    <source>
        <dbReference type="ARBA" id="ARBA00023136"/>
    </source>
</evidence>
<dbReference type="PANTHER" id="PTHR34128">
    <property type="entry name" value="CYTOCHROME C-TYPE BIOGENESIS PROTEIN CCME HOMOLOG, MITOCHONDRIAL"/>
    <property type="match status" value="1"/>
</dbReference>
<comment type="similarity">
    <text evidence="10">Belongs to the CcmE/CycJ family.</text>
</comment>